<keyword evidence="2" id="KW-0670">Pyruvate</keyword>
<reference evidence="2" key="1">
    <citation type="submission" date="2020-02" db="EMBL/GenBank/DDBJ databases">
        <authorList>
            <person name="Meier V. D."/>
        </authorList>
    </citation>
    <scope>NUCLEOTIDE SEQUENCE</scope>
    <source>
        <strain evidence="2">AVDCRST_MAG77</strain>
    </source>
</reference>
<feature type="compositionally biased region" description="Basic residues" evidence="1">
    <location>
        <begin position="33"/>
        <end position="70"/>
    </location>
</feature>
<evidence type="ECO:0000313" key="2">
    <source>
        <dbReference type="EMBL" id="CAA9213485.1"/>
    </source>
</evidence>
<dbReference type="EMBL" id="CADCTC010000007">
    <property type="protein sequence ID" value="CAA9213485.1"/>
    <property type="molecule type" value="Genomic_DNA"/>
</dbReference>
<feature type="region of interest" description="Disordered" evidence="1">
    <location>
        <begin position="1"/>
        <end position="78"/>
    </location>
</feature>
<dbReference type="EC" id="2.7.9.2" evidence="2"/>
<sequence length="78" mass="9729">GARRDPRRPVYRSRLDAAVPHRRRPGNGDGRPHVARRRRRPRVRHPRRRRRPRRHRTHPHRPNHRRRRVQRCYPPCSL</sequence>
<dbReference type="AlphaFoldDB" id="A0A6J4H7D5"/>
<evidence type="ECO:0000256" key="1">
    <source>
        <dbReference type="SAM" id="MobiDB-lite"/>
    </source>
</evidence>
<organism evidence="2">
    <name type="scientific">uncultured Chloroflexota bacterium</name>
    <dbReference type="NCBI Taxonomy" id="166587"/>
    <lineage>
        <taxon>Bacteria</taxon>
        <taxon>Bacillati</taxon>
        <taxon>Chloroflexota</taxon>
        <taxon>environmental samples</taxon>
    </lineage>
</organism>
<dbReference type="GO" id="GO:0008986">
    <property type="term" value="F:pyruvate, water dikinase activity"/>
    <property type="evidence" value="ECO:0007669"/>
    <property type="project" value="UniProtKB-EC"/>
</dbReference>
<feature type="non-terminal residue" evidence="2">
    <location>
        <position position="1"/>
    </location>
</feature>
<keyword evidence="2" id="KW-0808">Transferase</keyword>
<feature type="non-terminal residue" evidence="2">
    <location>
        <position position="78"/>
    </location>
</feature>
<feature type="compositionally biased region" description="Basic residues" evidence="1">
    <location>
        <begin position="1"/>
        <end position="11"/>
    </location>
</feature>
<proteinExistence type="predicted"/>
<protein>
    <submittedName>
        <fullName evidence="2">Phosphoenolpyruvate synthase</fullName>
        <ecNumber evidence="2">2.7.9.2</ecNumber>
    </submittedName>
</protein>
<name>A0A6J4H7D5_9CHLR</name>
<gene>
    <name evidence="2" type="ORF">AVDCRST_MAG77-74</name>
</gene>
<accession>A0A6J4H7D5</accession>